<gene>
    <name evidence="1" type="ORF">EZM97_35380</name>
</gene>
<comment type="caution">
    <text evidence="1">The sequence shown here is derived from an EMBL/GenBank/DDBJ whole genome shotgun (WGS) entry which is preliminary data.</text>
</comment>
<proteinExistence type="predicted"/>
<organism evidence="1 2">
    <name type="scientific">Dyella soli</name>
    <dbReference type="NCBI Taxonomy" id="522319"/>
    <lineage>
        <taxon>Bacteria</taxon>
        <taxon>Pseudomonadati</taxon>
        <taxon>Pseudomonadota</taxon>
        <taxon>Gammaproteobacteria</taxon>
        <taxon>Lysobacterales</taxon>
        <taxon>Rhodanobacteraceae</taxon>
        <taxon>Dyella</taxon>
    </lineage>
</organism>
<dbReference type="Proteomes" id="UP000291822">
    <property type="component" value="Unassembled WGS sequence"/>
</dbReference>
<protein>
    <recommendedName>
        <fullName evidence="3">YCII-related domain-containing protein</fullName>
    </recommendedName>
</protein>
<name>A0A4R0YNL5_9GAMM</name>
<evidence type="ECO:0000313" key="2">
    <source>
        <dbReference type="Proteomes" id="UP000291822"/>
    </source>
</evidence>
<keyword evidence="2" id="KW-1185">Reference proteome</keyword>
<sequence>MKQFLAVYLGNEASFKASGWNDLSEDERKVREQEGIKAWSAWVEANKASIIDTGAPLGKTLRTSKSGIESTRNNLTAYTVVRAETLDAAARLFEGHPHFTVFPGDAIEIVECLPMPG</sequence>
<dbReference type="AlphaFoldDB" id="A0A4R0YNL5"/>
<evidence type="ECO:0008006" key="3">
    <source>
        <dbReference type="Google" id="ProtNLM"/>
    </source>
</evidence>
<evidence type="ECO:0000313" key="1">
    <source>
        <dbReference type="EMBL" id="TCI06201.1"/>
    </source>
</evidence>
<dbReference type="RefSeq" id="WP_131152628.1">
    <property type="nucleotide sequence ID" value="NZ_SJTG01000007.1"/>
</dbReference>
<accession>A0A4R0YNL5</accession>
<dbReference type="EMBL" id="SJTG01000007">
    <property type="protein sequence ID" value="TCI06201.1"/>
    <property type="molecule type" value="Genomic_DNA"/>
</dbReference>
<reference evidence="1 2" key="1">
    <citation type="submission" date="2019-02" db="EMBL/GenBank/DDBJ databases">
        <title>Dyella amyloliquefaciens sp. nov., isolated from forest soil.</title>
        <authorList>
            <person name="Gao Z.-H."/>
            <person name="Qiu L.-H."/>
        </authorList>
    </citation>
    <scope>NUCLEOTIDE SEQUENCE [LARGE SCALE GENOMIC DNA]</scope>
    <source>
        <strain evidence="1 2">KACC 12747</strain>
    </source>
</reference>